<dbReference type="Pfam" id="PF07690">
    <property type="entry name" value="MFS_1"/>
    <property type="match status" value="1"/>
</dbReference>
<dbReference type="EMBL" id="CP108195">
    <property type="protein sequence ID" value="WTS12487.1"/>
    <property type="molecule type" value="Genomic_DNA"/>
</dbReference>
<dbReference type="GO" id="GO:0005886">
    <property type="term" value="C:plasma membrane"/>
    <property type="evidence" value="ECO:0007669"/>
    <property type="project" value="UniProtKB-SubCell"/>
</dbReference>
<dbReference type="InterPro" id="IPR036259">
    <property type="entry name" value="MFS_trans_sf"/>
</dbReference>
<evidence type="ECO:0000256" key="3">
    <source>
        <dbReference type="ARBA" id="ARBA00022692"/>
    </source>
</evidence>
<dbReference type="GO" id="GO:0022857">
    <property type="term" value="F:transmembrane transporter activity"/>
    <property type="evidence" value="ECO:0007669"/>
    <property type="project" value="InterPro"/>
</dbReference>
<evidence type="ECO:0000256" key="7">
    <source>
        <dbReference type="SAM" id="Phobius"/>
    </source>
</evidence>
<feature type="transmembrane region" description="Helical" evidence="7">
    <location>
        <begin position="243"/>
        <end position="264"/>
    </location>
</feature>
<evidence type="ECO:0000256" key="6">
    <source>
        <dbReference type="SAM" id="MobiDB-lite"/>
    </source>
</evidence>
<feature type="transmembrane region" description="Helical" evidence="7">
    <location>
        <begin position="114"/>
        <end position="136"/>
    </location>
</feature>
<evidence type="ECO:0000256" key="5">
    <source>
        <dbReference type="ARBA" id="ARBA00023136"/>
    </source>
</evidence>
<feature type="transmembrane region" description="Helical" evidence="7">
    <location>
        <begin position="148"/>
        <end position="170"/>
    </location>
</feature>
<feature type="transmembrane region" description="Helical" evidence="7">
    <location>
        <begin position="334"/>
        <end position="356"/>
    </location>
</feature>
<feature type="transmembrane region" description="Helical" evidence="7">
    <location>
        <begin position="176"/>
        <end position="198"/>
    </location>
</feature>
<dbReference type="AlphaFoldDB" id="A0AAU1U696"/>
<dbReference type="InterPro" id="IPR011701">
    <property type="entry name" value="MFS"/>
</dbReference>
<gene>
    <name evidence="9" type="ORF">OHU69_16455</name>
</gene>
<accession>A0AAU1U696</accession>
<evidence type="ECO:0000256" key="4">
    <source>
        <dbReference type="ARBA" id="ARBA00022989"/>
    </source>
</evidence>
<feature type="transmembrane region" description="Helical" evidence="7">
    <location>
        <begin position="400"/>
        <end position="419"/>
    </location>
</feature>
<dbReference type="SUPFAM" id="SSF103473">
    <property type="entry name" value="MFS general substrate transporter"/>
    <property type="match status" value="1"/>
</dbReference>
<feature type="transmembrane region" description="Helical" evidence="7">
    <location>
        <begin position="90"/>
        <end position="108"/>
    </location>
</feature>
<reference evidence="9" key="1">
    <citation type="submission" date="2022-10" db="EMBL/GenBank/DDBJ databases">
        <title>The complete genomes of actinobacterial strains from the NBC collection.</title>
        <authorList>
            <person name="Joergensen T.S."/>
            <person name="Alvarez Arevalo M."/>
            <person name="Sterndorff E.B."/>
            <person name="Faurdal D."/>
            <person name="Vuksanovic O."/>
            <person name="Mourched A.-S."/>
            <person name="Charusanti P."/>
            <person name="Shaw S."/>
            <person name="Blin K."/>
            <person name="Weber T."/>
        </authorList>
    </citation>
    <scope>NUCLEOTIDE SEQUENCE</scope>
    <source>
        <strain evidence="9">NBC_00119</strain>
    </source>
</reference>
<comment type="subcellular location">
    <subcellularLocation>
        <location evidence="1">Cell membrane</location>
        <topology evidence="1">Multi-pass membrane protein</topology>
    </subcellularLocation>
</comment>
<evidence type="ECO:0000256" key="2">
    <source>
        <dbReference type="ARBA" id="ARBA00022448"/>
    </source>
</evidence>
<dbReference type="PANTHER" id="PTHR43791:SF100">
    <property type="entry name" value="SUGAR TRANSPORTER"/>
    <property type="match status" value="1"/>
</dbReference>
<feature type="transmembrane region" description="Helical" evidence="7">
    <location>
        <begin position="309"/>
        <end position="328"/>
    </location>
</feature>
<protein>
    <submittedName>
        <fullName evidence="9">MFS transporter</fullName>
    </submittedName>
</protein>
<keyword evidence="5 7" id="KW-0472">Membrane</keyword>
<proteinExistence type="predicted"/>
<dbReference type="CDD" id="cd17319">
    <property type="entry name" value="MFS_ExuT_GudP_like"/>
    <property type="match status" value="1"/>
</dbReference>
<evidence type="ECO:0000256" key="1">
    <source>
        <dbReference type="ARBA" id="ARBA00004651"/>
    </source>
</evidence>
<keyword evidence="3 7" id="KW-0812">Transmembrane</keyword>
<dbReference type="PROSITE" id="PS50850">
    <property type="entry name" value="MFS"/>
    <property type="match status" value="1"/>
</dbReference>
<feature type="region of interest" description="Disordered" evidence="6">
    <location>
        <begin position="422"/>
        <end position="442"/>
    </location>
</feature>
<feature type="transmembrane region" description="Helical" evidence="7">
    <location>
        <begin position="368"/>
        <end position="388"/>
    </location>
</feature>
<feature type="domain" description="Major facilitator superfamily (MFS) profile" evidence="8">
    <location>
        <begin position="23"/>
        <end position="424"/>
    </location>
</feature>
<dbReference type="InterPro" id="IPR020846">
    <property type="entry name" value="MFS_dom"/>
</dbReference>
<evidence type="ECO:0000259" key="8">
    <source>
        <dbReference type="PROSITE" id="PS50850"/>
    </source>
</evidence>
<keyword evidence="2" id="KW-0813">Transport</keyword>
<feature type="compositionally biased region" description="Polar residues" evidence="6">
    <location>
        <begin position="428"/>
        <end position="442"/>
    </location>
</feature>
<dbReference type="Gene3D" id="1.20.1250.20">
    <property type="entry name" value="MFS general substrate transporter like domains"/>
    <property type="match status" value="2"/>
</dbReference>
<evidence type="ECO:0000313" key="9">
    <source>
        <dbReference type="EMBL" id="WTS12487.1"/>
    </source>
</evidence>
<feature type="transmembrane region" description="Helical" evidence="7">
    <location>
        <begin position="276"/>
        <end position="297"/>
    </location>
</feature>
<dbReference type="PANTHER" id="PTHR43791">
    <property type="entry name" value="PERMEASE-RELATED"/>
    <property type="match status" value="1"/>
</dbReference>
<name>A0AAU1U696_9ACTN</name>
<feature type="transmembrane region" description="Helical" evidence="7">
    <location>
        <begin position="62"/>
        <end position="83"/>
    </location>
</feature>
<keyword evidence="4 7" id="KW-1133">Transmembrane helix</keyword>
<sequence length="442" mass="46993">MTTPSPSRPSTGGFWSSTRARHLIPVAFITYSLAYLDKSNYAIASAGGMADELHLSAGLDSLIAASFFLGYFFFQIPGTIYAEQRSARRLVAWSTVLWGLLAVVQGLLSSPGQLIAVRFALGVVEGAVLPSMVMLLSRWFTHGERGRANTLLILGNPVTVMWLSALSGWLVSVTDWRVMFIVEGVPSVIWGLLCLRLVKDRPEDARWVAPAELEVLRGDRASVPAASGNLREEYGKVLRSRPVLLMAVQYFFWSFGMYGFIFWLPSIVKKGSGEGIGATGLLTAVPYAFAVVAMLLNSRLSDRSGRRKAAVWPWLAAGGLALFGSYAAGPHFPVALALLVVAGLCLYAPYGPYFALVSTLAPAGVSGAAVAMVNSFGALGSFAGTYLVGWVRGTSLGDAGAFAFMAAGALVSAALMLAVHEPRPSGTRPGTVNRQPTTATTT</sequence>
<organism evidence="9">
    <name type="scientific">Streptomyces sp. NBC_00119</name>
    <dbReference type="NCBI Taxonomy" id="2975659"/>
    <lineage>
        <taxon>Bacteria</taxon>
        <taxon>Bacillati</taxon>
        <taxon>Actinomycetota</taxon>
        <taxon>Actinomycetes</taxon>
        <taxon>Kitasatosporales</taxon>
        <taxon>Streptomycetaceae</taxon>
        <taxon>Streptomyces</taxon>
    </lineage>
</organism>